<dbReference type="FunFam" id="1.20.5.170:FF:000019">
    <property type="entry name" value="BZIP family transcription factor"/>
    <property type="match status" value="1"/>
</dbReference>
<dbReference type="Proteomes" id="UP001346149">
    <property type="component" value="Unassembled WGS sequence"/>
</dbReference>
<keyword evidence="4" id="KW-0238">DNA-binding</keyword>
<name>A0AAN7RPJ5_TRANT</name>
<feature type="domain" description="BZIP" evidence="9">
    <location>
        <begin position="74"/>
        <end position="126"/>
    </location>
</feature>
<comment type="similarity">
    <text evidence="2">Belongs to the bZIP family.</text>
</comment>
<evidence type="ECO:0000256" key="1">
    <source>
        <dbReference type="ARBA" id="ARBA00004123"/>
    </source>
</evidence>
<dbReference type="SMART" id="SM00338">
    <property type="entry name" value="BRLZ"/>
    <property type="match status" value="1"/>
</dbReference>
<proteinExistence type="inferred from homology"/>
<dbReference type="InterPro" id="IPR046347">
    <property type="entry name" value="bZIP_sf"/>
</dbReference>
<dbReference type="InterPro" id="IPR004827">
    <property type="entry name" value="bZIP"/>
</dbReference>
<evidence type="ECO:0000256" key="7">
    <source>
        <dbReference type="ARBA" id="ARBA00023242"/>
    </source>
</evidence>
<dbReference type="GO" id="GO:0003700">
    <property type="term" value="F:DNA-binding transcription factor activity"/>
    <property type="evidence" value="ECO:0007669"/>
    <property type="project" value="InterPro"/>
</dbReference>
<dbReference type="Pfam" id="PF00170">
    <property type="entry name" value="bZIP_1"/>
    <property type="match status" value="1"/>
</dbReference>
<dbReference type="Gene3D" id="1.20.5.170">
    <property type="match status" value="1"/>
</dbReference>
<dbReference type="PROSITE" id="PS50217">
    <property type="entry name" value="BZIP"/>
    <property type="match status" value="1"/>
</dbReference>
<dbReference type="EMBL" id="JAXQNO010000001">
    <property type="protein sequence ID" value="KAK4803883.1"/>
    <property type="molecule type" value="Genomic_DNA"/>
</dbReference>
<evidence type="ECO:0000256" key="8">
    <source>
        <dbReference type="SAM" id="MobiDB-lite"/>
    </source>
</evidence>
<sequence length="146" mass="16809">MNSPLAQLAVLEGLGMYEPLDHFGSWGEAFRVSRNPIMDASMIVREDVSLDKKFEYIPHESVESSRSDQEASKNDKVRRRLAQNREAARKSRLRKKAYVQQLESSRLKLAQLEQELDKARQQVSQSPSLTLSKHTEPSNSYMFLRV</sequence>
<feature type="region of interest" description="Disordered" evidence="8">
    <location>
        <begin position="121"/>
        <end position="146"/>
    </location>
</feature>
<dbReference type="PANTHER" id="PTHR45693">
    <property type="entry name" value="TRANSCRIPTION FACTOR TGA9"/>
    <property type="match status" value="1"/>
</dbReference>
<keyword evidence="3" id="KW-0805">Transcription regulation</keyword>
<keyword evidence="6" id="KW-0804">Transcription</keyword>
<dbReference type="GO" id="GO:0005634">
    <property type="term" value="C:nucleus"/>
    <property type="evidence" value="ECO:0007669"/>
    <property type="project" value="UniProtKB-SubCell"/>
</dbReference>
<evidence type="ECO:0000259" key="9">
    <source>
        <dbReference type="PROSITE" id="PS50217"/>
    </source>
</evidence>
<gene>
    <name evidence="10" type="ORF">SAY86_003700</name>
</gene>
<dbReference type="SUPFAM" id="SSF57959">
    <property type="entry name" value="Leucine zipper domain"/>
    <property type="match status" value="1"/>
</dbReference>
<reference evidence="10 11" key="1">
    <citation type="journal article" date="2023" name="Hortic Res">
        <title>Pangenome of water caltrop reveals structural variations and asymmetric subgenome divergence after allopolyploidization.</title>
        <authorList>
            <person name="Zhang X."/>
            <person name="Chen Y."/>
            <person name="Wang L."/>
            <person name="Yuan Y."/>
            <person name="Fang M."/>
            <person name="Shi L."/>
            <person name="Lu R."/>
            <person name="Comes H.P."/>
            <person name="Ma Y."/>
            <person name="Chen Y."/>
            <person name="Huang G."/>
            <person name="Zhou Y."/>
            <person name="Zheng Z."/>
            <person name="Qiu Y."/>
        </authorList>
    </citation>
    <scope>NUCLEOTIDE SEQUENCE [LARGE SCALE GENOMIC DNA]</scope>
    <source>
        <strain evidence="10">F231</strain>
    </source>
</reference>
<feature type="compositionally biased region" description="Basic and acidic residues" evidence="8">
    <location>
        <begin position="59"/>
        <end position="75"/>
    </location>
</feature>
<evidence type="ECO:0000256" key="5">
    <source>
        <dbReference type="ARBA" id="ARBA00023159"/>
    </source>
</evidence>
<dbReference type="PROSITE" id="PS00036">
    <property type="entry name" value="BZIP_BASIC"/>
    <property type="match status" value="1"/>
</dbReference>
<dbReference type="PANTHER" id="PTHR45693:SF7">
    <property type="entry name" value="TRANSCRIPTION FACTOR TGA7"/>
    <property type="match status" value="1"/>
</dbReference>
<evidence type="ECO:0000256" key="4">
    <source>
        <dbReference type="ARBA" id="ARBA00023125"/>
    </source>
</evidence>
<evidence type="ECO:0000313" key="11">
    <source>
        <dbReference type="Proteomes" id="UP001346149"/>
    </source>
</evidence>
<evidence type="ECO:0000313" key="10">
    <source>
        <dbReference type="EMBL" id="KAK4803883.1"/>
    </source>
</evidence>
<keyword evidence="11" id="KW-1185">Reference proteome</keyword>
<keyword evidence="7" id="KW-0539">Nucleus</keyword>
<comment type="caution">
    <text evidence="10">The sequence shown here is derived from an EMBL/GenBank/DDBJ whole genome shotgun (WGS) entry which is preliminary data.</text>
</comment>
<evidence type="ECO:0000256" key="3">
    <source>
        <dbReference type="ARBA" id="ARBA00023015"/>
    </source>
</evidence>
<keyword evidence="5" id="KW-0010">Activator</keyword>
<protein>
    <recommendedName>
        <fullName evidence="9">BZIP domain-containing protein</fullName>
    </recommendedName>
</protein>
<evidence type="ECO:0000256" key="2">
    <source>
        <dbReference type="ARBA" id="ARBA00007163"/>
    </source>
</evidence>
<feature type="region of interest" description="Disordered" evidence="8">
    <location>
        <begin position="59"/>
        <end position="94"/>
    </location>
</feature>
<evidence type="ECO:0000256" key="6">
    <source>
        <dbReference type="ARBA" id="ARBA00023163"/>
    </source>
</evidence>
<dbReference type="AlphaFoldDB" id="A0AAN7RPJ5"/>
<dbReference type="GO" id="GO:0000976">
    <property type="term" value="F:transcription cis-regulatory region binding"/>
    <property type="evidence" value="ECO:0007669"/>
    <property type="project" value="UniProtKB-ARBA"/>
</dbReference>
<accession>A0AAN7RPJ5</accession>
<organism evidence="10 11">
    <name type="scientific">Trapa natans</name>
    <name type="common">Water chestnut</name>
    <dbReference type="NCBI Taxonomy" id="22666"/>
    <lineage>
        <taxon>Eukaryota</taxon>
        <taxon>Viridiplantae</taxon>
        <taxon>Streptophyta</taxon>
        <taxon>Embryophyta</taxon>
        <taxon>Tracheophyta</taxon>
        <taxon>Spermatophyta</taxon>
        <taxon>Magnoliopsida</taxon>
        <taxon>eudicotyledons</taxon>
        <taxon>Gunneridae</taxon>
        <taxon>Pentapetalae</taxon>
        <taxon>rosids</taxon>
        <taxon>malvids</taxon>
        <taxon>Myrtales</taxon>
        <taxon>Lythraceae</taxon>
        <taxon>Trapa</taxon>
    </lineage>
</organism>
<comment type="subcellular location">
    <subcellularLocation>
        <location evidence="1">Nucleus</location>
    </subcellularLocation>
</comment>